<dbReference type="GO" id="GO:0020037">
    <property type="term" value="F:heme binding"/>
    <property type="evidence" value="ECO:0007669"/>
    <property type="project" value="InterPro"/>
</dbReference>
<evidence type="ECO:0000256" key="8">
    <source>
        <dbReference type="ARBA" id="ARBA00023004"/>
    </source>
</evidence>
<evidence type="ECO:0000256" key="9">
    <source>
        <dbReference type="ARBA" id="ARBA00023014"/>
    </source>
</evidence>
<name>A0A1N7JXX3_9BACL</name>
<dbReference type="InterPro" id="IPR005117">
    <property type="entry name" value="NiRdtase/SiRdtase_haem-b_fer"/>
</dbReference>
<feature type="domain" description="Nitrite/Sulfite reductase ferredoxin-like" evidence="11">
    <location>
        <begin position="342"/>
        <end position="408"/>
    </location>
</feature>
<dbReference type="OrthoDB" id="9803707at2"/>
<dbReference type="PRINTS" id="PR00397">
    <property type="entry name" value="SIROHAEM"/>
</dbReference>
<evidence type="ECO:0000256" key="3">
    <source>
        <dbReference type="ARBA" id="ARBA00010429"/>
    </source>
</evidence>
<evidence type="ECO:0000313" key="13">
    <source>
        <dbReference type="Proteomes" id="UP000186156"/>
    </source>
</evidence>
<keyword evidence="7" id="KW-0560">Oxidoreductase</keyword>
<proteinExistence type="inferred from homology"/>
<evidence type="ECO:0000256" key="2">
    <source>
        <dbReference type="ARBA" id="ARBA00001966"/>
    </source>
</evidence>
<organism evidence="12 13">
    <name type="scientific">Alicyclobacillus vulcanalis</name>
    <dbReference type="NCBI Taxonomy" id="252246"/>
    <lineage>
        <taxon>Bacteria</taxon>
        <taxon>Bacillati</taxon>
        <taxon>Bacillota</taxon>
        <taxon>Bacilli</taxon>
        <taxon>Bacillales</taxon>
        <taxon>Alicyclobacillaceae</taxon>
        <taxon>Alicyclobacillus</taxon>
    </lineage>
</organism>
<dbReference type="InterPro" id="IPR006067">
    <property type="entry name" value="NO2/SO3_Rdtase_4Fe4S_dom"/>
</dbReference>
<gene>
    <name evidence="12" type="ORF">SAMN05421799_101234</name>
</gene>
<evidence type="ECO:0000256" key="4">
    <source>
        <dbReference type="ARBA" id="ARBA00022485"/>
    </source>
</evidence>
<keyword evidence="13" id="KW-1185">Reference proteome</keyword>
<keyword evidence="9" id="KW-0411">Iron-sulfur</keyword>
<dbReference type="EMBL" id="FTOO01000001">
    <property type="protein sequence ID" value="SIS54054.1"/>
    <property type="molecule type" value="Genomic_DNA"/>
</dbReference>
<dbReference type="Gene3D" id="3.90.480.20">
    <property type="match status" value="2"/>
</dbReference>
<keyword evidence="6" id="KW-0479">Metal-binding</keyword>
<accession>A0A1N7JXX3</accession>
<dbReference type="GO" id="GO:0046872">
    <property type="term" value="F:metal ion binding"/>
    <property type="evidence" value="ECO:0007669"/>
    <property type="project" value="UniProtKB-KW"/>
</dbReference>
<dbReference type="InterPro" id="IPR045854">
    <property type="entry name" value="NO2/SO3_Rdtase_4Fe4S_sf"/>
</dbReference>
<evidence type="ECO:0000313" key="12">
    <source>
        <dbReference type="EMBL" id="SIS54054.1"/>
    </source>
</evidence>
<dbReference type="AlphaFoldDB" id="A0A1N7JXX3"/>
<keyword evidence="8" id="KW-0408">Iron</keyword>
<dbReference type="SUPFAM" id="SSF56014">
    <property type="entry name" value="Nitrite and sulphite reductase 4Fe-4S domain-like"/>
    <property type="match status" value="2"/>
</dbReference>
<dbReference type="GO" id="GO:0051539">
    <property type="term" value="F:4 iron, 4 sulfur cluster binding"/>
    <property type="evidence" value="ECO:0007669"/>
    <property type="project" value="UniProtKB-KW"/>
</dbReference>
<dbReference type="InterPro" id="IPR045169">
    <property type="entry name" value="NO2/SO3_Rdtase_4Fe4S_prot"/>
</dbReference>
<comment type="cofactor">
    <cofactor evidence="1">
        <name>siroheme</name>
        <dbReference type="ChEBI" id="CHEBI:60052"/>
    </cofactor>
</comment>
<dbReference type="InterPro" id="IPR036136">
    <property type="entry name" value="Nit/Sulf_reduc_fer-like_dom_sf"/>
</dbReference>
<dbReference type="NCBIfam" id="NF010029">
    <property type="entry name" value="PRK13504.1"/>
    <property type="match status" value="1"/>
</dbReference>
<dbReference type="GO" id="GO:0000103">
    <property type="term" value="P:sulfate assimilation"/>
    <property type="evidence" value="ECO:0007669"/>
    <property type="project" value="TreeGrafter"/>
</dbReference>
<dbReference type="Gene3D" id="3.30.413.10">
    <property type="entry name" value="Sulfite Reductase Hemoprotein, domain 1"/>
    <property type="match status" value="2"/>
</dbReference>
<comment type="similarity">
    <text evidence="3">Belongs to the nitrite and sulfite reductase 4Fe-4S domain family.</text>
</comment>
<dbReference type="PANTHER" id="PTHR11493:SF47">
    <property type="entry name" value="SULFITE REDUCTASE [NADPH] SUBUNIT BETA"/>
    <property type="match status" value="1"/>
</dbReference>
<evidence type="ECO:0000256" key="1">
    <source>
        <dbReference type="ARBA" id="ARBA00001929"/>
    </source>
</evidence>
<feature type="domain" description="Nitrite/sulphite reductase 4Fe-4S" evidence="10">
    <location>
        <begin position="170"/>
        <end position="321"/>
    </location>
</feature>
<protein>
    <submittedName>
        <fullName evidence="12">Sulfite reductase (NADPH) beta subunit</fullName>
    </submittedName>
</protein>
<dbReference type="InterPro" id="IPR006066">
    <property type="entry name" value="NO2/SO3_Rdtase_FeS/sirohaem_BS"/>
</dbReference>
<evidence type="ECO:0000256" key="7">
    <source>
        <dbReference type="ARBA" id="ARBA00023002"/>
    </source>
</evidence>
<dbReference type="FunFam" id="3.30.413.10:FF:000014">
    <property type="entry name" value="Sulfite reductase [ferredoxin], chloroplastic"/>
    <property type="match status" value="1"/>
</dbReference>
<dbReference type="STRING" id="252246.SAMN05421799_101234"/>
<evidence type="ECO:0000259" key="10">
    <source>
        <dbReference type="Pfam" id="PF01077"/>
    </source>
</evidence>
<dbReference type="PROSITE" id="PS00365">
    <property type="entry name" value="NIR_SIR"/>
    <property type="match status" value="1"/>
</dbReference>
<dbReference type="GO" id="GO:0009337">
    <property type="term" value="C:sulfite reductase complex (NADPH)"/>
    <property type="evidence" value="ECO:0007669"/>
    <property type="project" value="TreeGrafter"/>
</dbReference>
<reference evidence="13" key="1">
    <citation type="submission" date="2017-01" db="EMBL/GenBank/DDBJ databases">
        <authorList>
            <person name="Varghese N."/>
            <person name="Submissions S."/>
        </authorList>
    </citation>
    <scope>NUCLEOTIDE SEQUENCE [LARGE SCALE GENOMIC DNA]</scope>
    <source>
        <strain evidence="13">DSM 16176</strain>
    </source>
</reference>
<dbReference type="PANTHER" id="PTHR11493">
    <property type="entry name" value="SULFITE REDUCTASE [NADPH] SUBUNIT BETA-RELATED"/>
    <property type="match status" value="1"/>
</dbReference>
<dbReference type="RefSeq" id="WP_076344212.1">
    <property type="nucleotide sequence ID" value="NZ_FTOO01000001.1"/>
</dbReference>
<evidence type="ECO:0000256" key="6">
    <source>
        <dbReference type="ARBA" id="ARBA00022723"/>
    </source>
</evidence>
<feature type="domain" description="Nitrite/Sulfite reductase ferredoxin-like" evidence="11">
    <location>
        <begin position="64"/>
        <end position="128"/>
    </location>
</feature>
<keyword evidence="4" id="KW-0004">4Fe-4S</keyword>
<dbReference type="Proteomes" id="UP000186156">
    <property type="component" value="Unassembled WGS sequence"/>
</dbReference>
<sequence length="560" mass="63120">MSEEKLSKVEFIKRNSRFLRGPLEEELQNGKSHFSEEAVQVLKFHGTYQQDDRDLRRELTKQGKERHYIMMIRARIPGGVLTADQYLVFDRLADEYGNGTMRITTRQTFQLHGVLKAHLKQTIRTIHEALLTTLGGCGDQVRNTVGCAHPHHGPFEDAVRQDLLRLVDETSAKTNAYHEIWLDGERVDPEVDRARETLYGETYLPRKFKIGFAYEGDNCADVYSNDIGIVAHRDGESVAGYTLVIGGGMGRTASDKETHPALAKPFAFVSRDELVDVCKAIITIQRDFGNRENRKFARMKYLVESRGIEWFREEAERRLGRTLAPPRPLVWHSSDDHLGRIEDGDKVHLGLYVENGRIADKPGLPLKTALARVIRTYRPTVRLTTQQNLILADLAPETADAIVAELEAQGIRLPDAYSPVKLRAMACPAMPTCGLAIAESERVFPKVVERLEALMRELGLADEPITVRMTGCANGCARPYIAEIGFVGRVIGKYDIFLGANAAGTRLNTRFREMVPFDDLVPTLRPVLELYRDERLPGERFGDFCHRVGIERLNEAVPVS</sequence>
<dbReference type="GO" id="GO:0050311">
    <property type="term" value="F:sulfite reductase (ferredoxin) activity"/>
    <property type="evidence" value="ECO:0007669"/>
    <property type="project" value="TreeGrafter"/>
</dbReference>
<evidence type="ECO:0000259" key="11">
    <source>
        <dbReference type="Pfam" id="PF03460"/>
    </source>
</evidence>
<comment type="cofactor">
    <cofactor evidence="2">
        <name>[4Fe-4S] cluster</name>
        <dbReference type="ChEBI" id="CHEBI:49883"/>
    </cofactor>
</comment>
<keyword evidence="5" id="KW-0349">Heme</keyword>
<dbReference type="Pfam" id="PF03460">
    <property type="entry name" value="NIR_SIR_ferr"/>
    <property type="match status" value="2"/>
</dbReference>
<feature type="domain" description="Nitrite/sulphite reductase 4Fe-4S" evidence="10">
    <location>
        <begin position="425"/>
        <end position="557"/>
    </location>
</feature>
<dbReference type="SUPFAM" id="SSF55124">
    <property type="entry name" value="Nitrite/Sulfite reductase N-terminal domain-like"/>
    <property type="match status" value="2"/>
</dbReference>
<evidence type="ECO:0000256" key="5">
    <source>
        <dbReference type="ARBA" id="ARBA00022617"/>
    </source>
</evidence>
<dbReference type="GO" id="GO:0016002">
    <property type="term" value="F:sulfite reductase activity"/>
    <property type="evidence" value="ECO:0007669"/>
    <property type="project" value="TreeGrafter"/>
</dbReference>
<dbReference type="Pfam" id="PF01077">
    <property type="entry name" value="NIR_SIR"/>
    <property type="match status" value="2"/>
</dbReference>